<dbReference type="InterPro" id="IPR005123">
    <property type="entry name" value="Oxoglu/Fe-dep_dioxygenase_dom"/>
</dbReference>
<name>A7SQV9_NEMVE</name>
<dbReference type="AlphaFoldDB" id="A7SQV9"/>
<dbReference type="InParanoid" id="A7SQV9"/>
<dbReference type="InterPro" id="IPR044862">
    <property type="entry name" value="Pro_4_hyd_alph_FE2OG_OXY"/>
</dbReference>
<dbReference type="GO" id="GO:0005783">
    <property type="term" value="C:endoplasmic reticulum"/>
    <property type="evidence" value="ECO:0000318"/>
    <property type="project" value="GO_Central"/>
</dbReference>
<keyword evidence="2" id="KW-0479">Metal-binding</keyword>
<keyword evidence="6" id="KW-0408">Iron</keyword>
<dbReference type="PROSITE" id="PS51471">
    <property type="entry name" value="FE2OG_OXY"/>
    <property type="match status" value="1"/>
</dbReference>
<dbReference type="Pfam" id="PF13640">
    <property type="entry name" value="2OG-FeII_Oxy_3"/>
    <property type="match status" value="1"/>
</dbReference>
<dbReference type="PANTHER" id="PTHR10869">
    <property type="entry name" value="PROLYL 4-HYDROXYLASE ALPHA SUBUNIT"/>
    <property type="match status" value="1"/>
</dbReference>
<evidence type="ECO:0000256" key="4">
    <source>
        <dbReference type="ARBA" id="ARBA00022964"/>
    </source>
</evidence>
<protein>
    <recommendedName>
        <fullName evidence="7">Fe2OG dioxygenase domain-containing protein</fullName>
    </recommendedName>
</protein>
<dbReference type="GO" id="GO:0031418">
    <property type="term" value="F:L-ascorbic acid binding"/>
    <property type="evidence" value="ECO:0007669"/>
    <property type="project" value="UniProtKB-KW"/>
</dbReference>
<dbReference type="Gene3D" id="2.60.120.620">
    <property type="entry name" value="q2cbj1_9rhob like domain"/>
    <property type="match status" value="1"/>
</dbReference>
<evidence type="ECO:0000256" key="2">
    <source>
        <dbReference type="ARBA" id="ARBA00022723"/>
    </source>
</evidence>
<evidence type="ECO:0000256" key="3">
    <source>
        <dbReference type="ARBA" id="ARBA00022896"/>
    </source>
</evidence>
<organism evidence="8 9">
    <name type="scientific">Nematostella vectensis</name>
    <name type="common">Starlet sea anemone</name>
    <dbReference type="NCBI Taxonomy" id="45351"/>
    <lineage>
        <taxon>Eukaryota</taxon>
        <taxon>Metazoa</taxon>
        <taxon>Cnidaria</taxon>
        <taxon>Anthozoa</taxon>
        <taxon>Hexacorallia</taxon>
        <taxon>Actiniaria</taxon>
        <taxon>Edwardsiidae</taxon>
        <taxon>Nematostella</taxon>
    </lineage>
</organism>
<evidence type="ECO:0000256" key="5">
    <source>
        <dbReference type="ARBA" id="ARBA00023002"/>
    </source>
</evidence>
<accession>A7SQV9</accession>
<dbReference type="InterPro" id="IPR006620">
    <property type="entry name" value="Pro_4_hyd_alph"/>
</dbReference>
<keyword evidence="9" id="KW-1185">Reference proteome</keyword>
<dbReference type="GO" id="GO:0005506">
    <property type="term" value="F:iron ion binding"/>
    <property type="evidence" value="ECO:0007669"/>
    <property type="project" value="InterPro"/>
</dbReference>
<dbReference type="PhylomeDB" id="A7SQV9"/>
<dbReference type="HOGENOM" id="CLU_058132_6_0_1"/>
<sequence>FVNFTECVNANYSAIEKFITDLEDEHPLYRARYSNQTWLPVDNIKDPIHKKIQQRYNNVSLRKKILDNNVVRYPVSGHFHAHYDSSHYLTLKETLPCCALSVLLSNDSELLHPEGKCHLCRFMTVLYYLNDVTAGGETAFPVADNETFDDEVVDRKGLHNLSARCNMSNLVLKPAKGTAIVFYNHHIDQETGQIGPVDEYSLHGGCDVKEGVKWIATNWINNLPHVMKRTKKGQ</sequence>
<keyword evidence="3" id="KW-0847">Vitamin C</keyword>
<feature type="domain" description="Fe2OG dioxygenase" evidence="7">
    <location>
        <begin position="64"/>
        <end position="222"/>
    </location>
</feature>
<reference evidence="8 9" key="1">
    <citation type="journal article" date="2007" name="Science">
        <title>Sea anemone genome reveals ancestral eumetazoan gene repertoire and genomic organization.</title>
        <authorList>
            <person name="Putnam N.H."/>
            <person name="Srivastava M."/>
            <person name="Hellsten U."/>
            <person name="Dirks B."/>
            <person name="Chapman J."/>
            <person name="Salamov A."/>
            <person name="Terry A."/>
            <person name="Shapiro H."/>
            <person name="Lindquist E."/>
            <person name="Kapitonov V.V."/>
            <person name="Jurka J."/>
            <person name="Genikhovich G."/>
            <person name="Grigoriev I.V."/>
            <person name="Lucas S.M."/>
            <person name="Steele R.E."/>
            <person name="Finnerty J.R."/>
            <person name="Technau U."/>
            <person name="Martindale M.Q."/>
            <person name="Rokhsar D.S."/>
        </authorList>
    </citation>
    <scope>NUCLEOTIDE SEQUENCE [LARGE SCALE GENOMIC DNA]</scope>
    <source>
        <strain evidence="9">CH2 X CH6</strain>
    </source>
</reference>
<dbReference type="Proteomes" id="UP000001593">
    <property type="component" value="Unassembled WGS sequence"/>
</dbReference>
<dbReference type="PANTHER" id="PTHR10869:SF246">
    <property type="entry name" value="TRANSMEMBRANE PROLYL 4-HYDROXYLASE"/>
    <property type="match status" value="1"/>
</dbReference>
<dbReference type="EMBL" id="DS469751">
    <property type="protein sequence ID" value="EDO33909.1"/>
    <property type="molecule type" value="Genomic_DNA"/>
</dbReference>
<evidence type="ECO:0000256" key="1">
    <source>
        <dbReference type="ARBA" id="ARBA00001961"/>
    </source>
</evidence>
<dbReference type="GO" id="GO:0004656">
    <property type="term" value="F:procollagen-proline 4-dioxygenase activity"/>
    <property type="evidence" value="ECO:0000318"/>
    <property type="project" value="GO_Central"/>
</dbReference>
<dbReference type="InterPro" id="IPR045054">
    <property type="entry name" value="P4HA-like"/>
</dbReference>
<dbReference type="SMART" id="SM00702">
    <property type="entry name" value="P4Hc"/>
    <property type="match status" value="1"/>
</dbReference>
<proteinExistence type="predicted"/>
<gene>
    <name evidence="8" type="ORF">NEMVEDRAFT_v1g128053</name>
</gene>
<evidence type="ECO:0000313" key="8">
    <source>
        <dbReference type="EMBL" id="EDO33909.1"/>
    </source>
</evidence>
<dbReference type="eggNOG" id="KOG1591">
    <property type="taxonomic scope" value="Eukaryota"/>
</dbReference>
<evidence type="ECO:0000256" key="6">
    <source>
        <dbReference type="ARBA" id="ARBA00023004"/>
    </source>
</evidence>
<comment type="cofactor">
    <cofactor evidence="1">
        <name>L-ascorbate</name>
        <dbReference type="ChEBI" id="CHEBI:38290"/>
    </cofactor>
</comment>
<feature type="non-terminal residue" evidence="8">
    <location>
        <position position="1"/>
    </location>
</feature>
<evidence type="ECO:0000313" key="9">
    <source>
        <dbReference type="Proteomes" id="UP000001593"/>
    </source>
</evidence>
<keyword evidence="5" id="KW-0560">Oxidoreductase</keyword>
<dbReference type="FunFam" id="2.60.120.620:FF:000076">
    <property type="entry name" value="Predicted protein"/>
    <property type="match status" value="1"/>
</dbReference>
<evidence type="ECO:0000259" key="7">
    <source>
        <dbReference type="PROSITE" id="PS51471"/>
    </source>
</evidence>
<keyword evidence="4" id="KW-0223">Dioxygenase</keyword>